<dbReference type="Proteomes" id="UP000230179">
    <property type="component" value="Unassembled WGS sequence"/>
</dbReference>
<dbReference type="CDD" id="cd03801">
    <property type="entry name" value="GT4_PimA-like"/>
    <property type="match status" value="1"/>
</dbReference>
<dbReference type="Pfam" id="PF13439">
    <property type="entry name" value="Glyco_transf_4"/>
    <property type="match status" value="1"/>
</dbReference>
<protein>
    <recommendedName>
        <fullName evidence="1">Glycosyltransferase subfamily 4-like N-terminal domain-containing protein</fullName>
    </recommendedName>
</protein>
<dbReference type="Gene3D" id="3.40.50.2000">
    <property type="entry name" value="Glycogen Phosphorylase B"/>
    <property type="match status" value="2"/>
</dbReference>
<evidence type="ECO:0000313" key="2">
    <source>
        <dbReference type="EMBL" id="PIR83429.1"/>
    </source>
</evidence>
<gene>
    <name evidence="2" type="ORF">COU19_00510</name>
</gene>
<organism evidence="2 3">
    <name type="scientific">Candidatus Kaiserbacteria bacterium CG10_big_fil_rev_8_21_14_0_10_56_12</name>
    <dbReference type="NCBI Taxonomy" id="1974611"/>
    <lineage>
        <taxon>Bacteria</taxon>
        <taxon>Candidatus Kaiseribacteriota</taxon>
    </lineage>
</organism>
<dbReference type="AlphaFoldDB" id="A0A2H0UAJ4"/>
<name>A0A2H0UAJ4_9BACT</name>
<comment type="caution">
    <text evidence="2">The sequence shown here is derived from an EMBL/GenBank/DDBJ whole genome shotgun (WGS) entry which is preliminary data.</text>
</comment>
<dbReference type="Pfam" id="PF13692">
    <property type="entry name" value="Glyco_trans_1_4"/>
    <property type="match status" value="1"/>
</dbReference>
<proteinExistence type="predicted"/>
<evidence type="ECO:0000313" key="3">
    <source>
        <dbReference type="Proteomes" id="UP000230179"/>
    </source>
</evidence>
<dbReference type="SUPFAM" id="SSF53756">
    <property type="entry name" value="UDP-Glycosyltransferase/glycogen phosphorylase"/>
    <property type="match status" value="1"/>
</dbReference>
<dbReference type="EMBL" id="PFBL01000004">
    <property type="protein sequence ID" value="PIR83429.1"/>
    <property type="molecule type" value="Genomic_DNA"/>
</dbReference>
<dbReference type="InterPro" id="IPR028098">
    <property type="entry name" value="Glyco_trans_4-like_N"/>
</dbReference>
<feature type="domain" description="Glycosyltransferase subfamily 4-like N-terminal" evidence="1">
    <location>
        <begin position="19"/>
        <end position="174"/>
    </location>
</feature>
<evidence type="ECO:0000259" key="1">
    <source>
        <dbReference type="Pfam" id="PF13439"/>
    </source>
</evidence>
<reference evidence="3" key="1">
    <citation type="submission" date="2017-09" db="EMBL/GenBank/DDBJ databases">
        <title>Depth-based differentiation of microbial function through sediment-hosted aquifers and enrichment of novel symbionts in the deep terrestrial subsurface.</title>
        <authorList>
            <person name="Probst A.J."/>
            <person name="Ladd B."/>
            <person name="Jarett J.K."/>
            <person name="Geller-Mcgrath D.E."/>
            <person name="Sieber C.M.K."/>
            <person name="Emerson J.B."/>
            <person name="Anantharaman K."/>
            <person name="Thomas B.C."/>
            <person name="Malmstrom R."/>
            <person name="Stieglmeier M."/>
            <person name="Klingl A."/>
            <person name="Woyke T."/>
            <person name="Ryan C.M."/>
            <person name="Banfield J.F."/>
        </authorList>
    </citation>
    <scope>NUCLEOTIDE SEQUENCE [LARGE SCALE GENOMIC DNA]</scope>
</reference>
<accession>A0A2H0UAJ4</accession>
<sequence length="374" mass="41576">MNLYVVVNARIPSEKAYGIHIAQVCNALAARGMRVTLVTSSRGEGSMREAYHLAHDIPMVRLPVVDLQRLGPLGYRLTAVQFMIEAYLYLLAKVIRREAFVVYTVDMDQFSFVPLVWLPRMVVAEMHSPKRSGVWRQHFFSRAHIVATNPLIADALAQTFGLRPSDILIEPNGVLFDPEVPPLTKEAARKELKLPLNAPFALYVGRAYPWKGLELLAGAAPRLALPLQVVGATREDYERATGVSGEGLHFVGSRPTYEMPLWMAAADVLLVLGTAQNEDSYRYTAPIKLFEYLAAARPVVASRTPALASILTETAVYWYTPDDLDSFIQAVQQAQTDTKADARANAAHTLAKRHTWVARAERIMKFINGPSLHV</sequence>
<dbReference type="PANTHER" id="PTHR12526">
    <property type="entry name" value="GLYCOSYLTRANSFERASE"/>
    <property type="match status" value="1"/>
</dbReference>